<name>A0ABX7BHF6_9PROT</name>
<keyword evidence="2" id="KW-0614">Plasmid</keyword>
<organism evidence="2 3">
    <name type="scientific">Skermanella cutis</name>
    <dbReference type="NCBI Taxonomy" id="2775420"/>
    <lineage>
        <taxon>Bacteria</taxon>
        <taxon>Pseudomonadati</taxon>
        <taxon>Pseudomonadota</taxon>
        <taxon>Alphaproteobacteria</taxon>
        <taxon>Rhodospirillales</taxon>
        <taxon>Azospirillaceae</taxon>
        <taxon>Skermanella</taxon>
    </lineage>
</organism>
<feature type="compositionally biased region" description="Basic and acidic residues" evidence="1">
    <location>
        <begin position="74"/>
        <end position="83"/>
    </location>
</feature>
<evidence type="ECO:0000313" key="3">
    <source>
        <dbReference type="Proteomes" id="UP000595197"/>
    </source>
</evidence>
<feature type="region of interest" description="Disordered" evidence="1">
    <location>
        <begin position="74"/>
        <end position="95"/>
    </location>
</feature>
<gene>
    <name evidence="2" type="ORF">IGS68_34400</name>
</gene>
<reference evidence="2" key="1">
    <citation type="submission" date="2021-02" db="EMBL/GenBank/DDBJ databases">
        <title>Skermanella TT6 skin isolate.</title>
        <authorList>
            <person name="Lee K."/>
            <person name="Ganzorig M."/>
        </authorList>
    </citation>
    <scope>NUCLEOTIDE SEQUENCE</scope>
    <source>
        <strain evidence="2">TT6</strain>
    </source>
</reference>
<protein>
    <submittedName>
        <fullName evidence="2">Uncharacterized protein</fullName>
    </submittedName>
</protein>
<dbReference type="RefSeq" id="WP_201083600.1">
    <property type="nucleotide sequence ID" value="NZ_CP067423.1"/>
</dbReference>
<geneLocation type="plasmid" evidence="2 3">
    <name>pTT6-3</name>
</geneLocation>
<keyword evidence="3" id="KW-1185">Reference proteome</keyword>
<sequence>MHVLIDVIDLAHLMMPVLRQMNSTDRQKAADDKDHNPDYAEQAWFWVGPILVSFSKPTTFVTCVARLAGRALGERAGEADASRRRTSTAPDNTARAVAGCEYRGQAGR</sequence>
<evidence type="ECO:0000256" key="1">
    <source>
        <dbReference type="SAM" id="MobiDB-lite"/>
    </source>
</evidence>
<dbReference type="EMBL" id="CP067423">
    <property type="protein sequence ID" value="QQP93818.1"/>
    <property type="molecule type" value="Genomic_DNA"/>
</dbReference>
<proteinExistence type="predicted"/>
<accession>A0ABX7BHF6</accession>
<evidence type="ECO:0000313" key="2">
    <source>
        <dbReference type="EMBL" id="QQP93818.1"/>
    </source>
</evidence>
<dbReference type="Proteomes" id="UP000595197">
    <property type="component" value="Plasmid pTT6-3"/>
</dbReference>